<keyword evidence="2" id="KW-1185">Reference proteome</keyword>
<reference evidence="1" key="1">
    <citation type="submission" date="2019-08" db="EMBL/GenBank/DDBJ databases">
        <title>Comparative genome analysis confer to the adaptation heavy metal polluted environment.</title>
        <authorList>
            <person name="Li Y."/>
        </authorList>
    </citation>
    <scope>NUCLEOTIDE SEQUENCE [LARGE SCALE GENOMIC DNA]</scope>
    <source>
        <strain evidence="1">P1</strain>
    </source>
</reference>
<dbReference type="OrthoDB" id="1161469at2"/>
<dbReference type="PANTHER" id="PTHR37515:SF2">
    <property type="entry name" value="YALI0C09240P"/>
    <property type="match status" value="1"/>
</dbReference>
<gene>
    <name evidence="1" type="ORF">DEO27_030675</name>
</gene>
<evidence type="ECO:0000313" key="1">
    <source>
        <dbReference type="EMBL" id="QEM14198.1"/>
    </source>
</evidence>
<dbReference type="RefSeq" id="WP_146750061.1">
    <property type="nucleotide sequence ID" value="NZ_CP043450.1"/>
</dbReference>
<dbReference type="Proteomes" id="UP000251402">
    <property type="component" value="Chromosome"/>
</dbReference>
<evidence type="ECO:0000313" key="2">
    <source>
        <dbReference type="Proteomes" id="UP000251402"/>
    </source>
</evidence>
<dbReference type="KEGG" id="mrub:DEO27_030675"/>
<dbReference type="PANTHER" id="PTHR37515">
    <property type="entry name" value="YALI0C09240P"/>
    <property type="match status" value="1"/>
</dbReference>
<organism evidence="1 2">
    <name type="scientific">Mucilaginibacter rubeus</name>
    <dbReference type="NCBI Taxonomy" id="2027860"/>
    <lineage>
        <taxon>Bacteria</taxon>
        <taxon>Pseudomonadati</taxon>
        <taxon>Bacteroidota</taxon>
        <taxon>Sphingobacteriia</taxon>
        <taxon>Sphingobacteriales</taxon>
        <taxon>Sphingobacteriaceae</taxon>
        <taxon>Mucilaginibacter</taxon>
    </lineage>
</organism>
<proteinExistence type="predicted"/>
<dbReference type="AlphaFoldDB" id="A0A5C1I9B7"/>
<dbReference type="EMBL" id="CP043450">
    <property type="protein sequence ID" value="QEM14198.1"/>
    <property type="molecule type" value="Genomic_DNA"/>
</dbReference>
<accession>A0A5C1I9B7</accession>
<name>A0A5C1I9B7_9SPHI</name>
<sequence length="171" mass="19149">MSRAANAAGITDTLGTKIQTINYQLKASGEDTATFEDGLMPWISLDHPEKQIDSLIGANEVVLPYKKVTLIIDYPLTRQAVLEISSQTENFTRKDLILAISKKYHEIYEEETKTTQAKVVPPDQRNGLINRNETDGKYGICCHDLTDLDLGSVEVYKGINDKIYLILEVES</sequence>
<protein>
    <submittedName>
        <fullName evidence="1">Uncharacterized protein</fullName>
    </submittedName>
</protein>